<reference evidence="2 3" key="1">
    <citation type="journal article" date="2018" name="Syst. Appl. Microbiol.">
        <title>A new symbiotic nanoarchaeote (Candidatus Nanoclepta minutus) and its host (Zestosphaera tikiterensis gen. nov., sp. nov.) from a New Zealand hot spring.</title>
        <authorList>
            <person name="St John E."/>
            <person name="Liu Y."/>
            <person name="Podar M."/>
            <person name="Stott M.B."/>
            <person name="Meneghin J."/>
            <person name="Chen Z."/>
            <person name="Lagutin K."/>
            <person name="Mitchell K."/>
            <person name="Reysenbach A.L."/>
        </authorList>
    </citation>
    <scope>NUCLEOTIDE SEQUENCE [LARGE SCALE GENOMIC DNA]</scope>
    <source>
        <strain evidence="2">NZ3</strain>
    </source>
</reference>
<comment type="caution">
    <text evidence="2">The sequence shown here is derived from an EMBL/GenBank/DDBJ whole genome shotgun (WGS) entry which is preliminary data.</text>
</comment>
<accession>A0A2R7Y4P5</accession>
<dbReference type="EMBL" id="NBVN01000004">
    <property type="protein sequence ID" value="PUA32453.1"/>
    <property type="molecule type" value="Genomic_DNA"/>
</dbReference>
<comment type="similarity">
    <text evidence="1">Belongs to the CTAG/PCC1 family.</text>
</comment>
<dbReference type="InterPro" id="IPR015419">
    <property type="entry name" value="CTAG/Pcc1"/>
</dbReference>
<dbReference type="Gene3D" id="3.30.310.50">
    <property type="entry name" value="Alpha-D-phosphohexomutase, C-terminal domain"/>
    <property type="match status" value="1"/>
</dbReference>
<protein>
    <recommendedName>
        <fullName evidence="4">ACT domain-containing protein</fullName>
    </recommendedName>
</protein>
<evidence type="ECO:0000313" key="3">
    <source>
        <dbReference type="Proteomes" id="UP000244093"/>
    </source>
</evidence>
<evidence type="ECO:0008006" key="4">
    <source>
        <dbReference type="Google" id="ProtNLM"/>
    </source>
</evidence>
<dbReference type="Proteomes" id="UP000244093">
    <property type="component" value="Unassembled WGS sequence"/>
</dbReference>
<name>A0A2R7Y4P5_9CREN</name>
<dbReference type="AlphaFoldDB" id="A0A2R7Y4P5"/>
<dbReference type="Pfam" id="PF09341">
    <property type="entry name" value="Pcc1"/>
    <property type="match status" value="1"/>
</dbReference>
<evidence type="ECO:0000256" key="1">
    <source>
        <dbReference type="ARBA" id="ARBA00007073"/>
    </source>
</evidence>
<gene>
    <name evidence="2" type="ORF">B7O98_07315</name>
</gene>
<evidence type="ECO:0000313" key="2">
    <source>
        <dbReference type="EMBL" id="PUA32453.1"/>
    </source>
</evidence>
<organism evidence="2 3">
    <name type="scientific">Zestosphaera tikiterensis</name>
    <dbReference type="NCBI Taxonomy" id="1973259"/>
    <lineage>
        <taxon>Archaea</taxon>
        <taxon>Thermoproteota</taxon>
        <taxon>Thermoprotei</taxon>
        <taxon>Desulfurococcales</taxon>
        <taxon>Desulfurococcaceae</taxon>
        <taxon>Zestosphaera</taxon>
    </lineage>
</organism>
<proteinExistence type="inferred from homology"/>
<sequence>MERKVRITVEIEVRDVGCRLANALYSAVKPEESLKLRGVNMSVVRKDCSVIIDINAPEVASALPVVNNILKLMATSIDVIQTSQDRNKRVV</sequence>